<evidence type="ECO:0000313" key="2">
    <source>
        <dbReference type="Proteomes" id="UP001470230"/>
    </source>
</evidence>
<dbReference type="Proteomes" id="UP001470230">
    <property type="component" value="Unassembled WGS sequence"/>
</dbReference>
<dbReference type="SUPFAM" id="SSF48371">
    <property type="entry name" value="ARM repeat"/>
    <property type="match status" value="1"/>
</dbReference>
<name>A0ABR2IFC6_9EUKA</name>
<dbReference type="EMBL" id="JAPFFF010000018">
    <property type="protein sequence ID" value="KAK8861135.1"/>
    <property type="molecule type" value="Genomic_DNA"/>
</dbReference>
<evidence type="ECO:0000313" key="1">
    <source>
        <dbReference type="EMBL" id="KAK8861135.1"/>
    </source>
</evidence>
<sequence>METIENFRQAIINLYSTMDRGLTENDNNLLNILENSPSSLQFAIQEISSGDCINFHILLESTIIITNFVRNSWSSFSQDYKVLIIKSLLNCIMNVNEKNAIFNKAIACIADIIALEFKLFYEIFPKLPSHIQLDLIIILIEEMGERQIIISGNDVMYSKYLIELCPWVLQMLSDLPLSIEFLNLSKAALSCFVTYDQYSPFMDKFDEAINEPKYFPYCANFVRTILINASPYQDKSNDDFFFRIMKFSIMLASEFAKQRIFDVPCEIWTEVASFNNEYFKDTNFSKFFLSELIKFLQVIPILTPELEELFEKVCFVLADSDIPTYTEELIQLFHFLLSLTDNSWSYALDDAIFNISHKIPDAVAQILIEKIQNPTPGLFIACCQCNKLPNEYFPVLCACAIELKDSLPVFHLLTFIKKIGFKYPEFYDQWLSILIQLFPFQPNMCINNLANLLTIAEKKGIDLTSKIPQELYIGIIQYFDSLEKPSKNICPYSICIFNAICIFNTSLHSIPIQFLEKIYIFVMNLTEEMIMEEYFKDICHLSEYFNFIGELNNKLGYEQYMLEFKKKILDSLFEMVKRLSSSFEEDQQKFMTYFLQELSKLITFSAVND</sequence>
<keyword evidence="2" id="KW-1185">Reference proteome</keyword>
<evidence type="ECO:0008006" key="3">
    <source>
        <dbReference type="Google" id="ProtNLM"/>
    </source>
</evidence>
<comment type="caution">
    <text evidence="1">The sequence shown here is derived from an EMBL/GenBank/DDBJ whole genome shotgun (WGS) entry which is preliminary data.</text>
</comment>
<protein>
    <recommendedName>
        <fullName evidence="3">Importin N-terminal domain-containing protein</fullName>
    </recommendedName>
</protein>
<organism evidence="1 2">
    <name type="scientific">Tritrichomonas musculus</name>
    <dbReference type="NCBI Taxonomy" id="1915356"/>
    <lineage>
        <taxon>Eukaryota</taxon>
        <taxon>Metamonada</taxon>
        <taxon>Parabasalia</taxon>
        <taxon>Tritrichomonadida</taxon>
        <taxon>Tritrichomonadidae</taxon>
        <taxon>Tritrichomonas</taxon>
    </lineage>
</organism>
<dbReference type="InterPro" id="IPR016024">
    <property type="entry name" value="ARM-type_fold"/>
</dbReference>
<accession>A0ABR2IFC6</accession>
<proteinExistence type="predicted"/>
<reference evidence="1 2" key="1">
    <citation type="submission" date="2024-04" db="EMBL/GenBank/DDBJ databases">
        <title>Tritrichomonas musculus Genome.</title>
        <authorList>
            <person name="Alves-Ferreira E."/>
            <person name="Grigg M."/>
            <person name="Lorenzi H."/>
            <person name="Galac M."/>
        </authorList>
    </citation>
    <scope>NUCLEOTIDE SEQUENCE [LARGE SCALE GENOMIC DNA]</scope>
    <source>
        <strain evidence="1 2">EAF2021</strain>
    </source>
</reference>
<gene>
    <name evidence="1" type="ORF">M9Y10_012830</name>
</gene>